<dbReference type="EMBL" id="BTSX01000004">
    <property type="protein sequence ID" value="GMS93987.1"/>
    <property type="molecule type" value="Genomic_DNA"/>
</dbReference>
<dbReference type="Proteomes" id="UP001432027">
    <property type="component" value="Unassembled WGS sequence"/>
</dbReference>
<sequence>NPKYTVIMGWPCLSKKRCKTCIMFAEPTSINDWPCQYSGYEQCTSLNNRVGTTSFKCDQFFDQFDFIPIGVNIPNITNWATGSSPYNSACTKINNTASPALRSTCW</sequence>
<feature type="non-terminal residue" evidence="1">
    <location>
        <position position="1"/>
    </location>
</feature>
<evidence type="ECO:0008006" key="3">
    <source>
        <dbReference type="Google" id="ProtNLM"/>
    </source>
</evidence>
<feature type="non-terminal residue" evidence="1">
    <location>
        <position position="106"/>
    </location>
</feature>
<reference evidence="1" key="1">
    <citation type="submission" date="2023-10" db="EMBL/GenBank/DDBJ databases">
        <title>Genome assembly of Pristionchus species.</title>
        <authorList>
            <person name="Yoshida K."/>
            <person name="Sommer R.J."/>
        </authorList>
    </citation>
    <scope>NUCLEOTIDE SEQUENCE</scope>
    <source>
        <strain evidence="1">RS0144</strain>
    </source>
</reference>
<organism evidence="1 2">
    <name type="scientific">Pristionchus entomophagus</name>
    <dbReference type="NCBI Taxonomy" id="358040"/>
    <lineage>
        <taxon>Eukaryota</taxon>
        <taxon>Metazoa</taxon>
        <taxon>Ecdysozoa</taxon>
        <taxon>Nematoda</taxon>
        <taxon>Chromadorea</taxon>
        <taxon>Rhabditida</taxon>
        <taxon>Rhabditina</taxon>
        <taxon>Diplogasteromorpha</taxon>
        <taxon>Diplogasteroidea</taxon>
        <taxon>Neodiplogasteridae</taxon>
        <taxon>Pristionchus</taxon>
    </lineage>
</organism>
<accession>A0AAV5TI41</accession>
<name>A0AAV5TI41_9BILA</name>
<proteinExistence type="predicted"/>
<gene>
    <name evidence="1" type="ORF">PENTCL1PPCAC_16162</name>
</gene>
<keyword evidence="2" id="KW-1185">Reference proteome</keyword>
<protein>
    <recommendedName>
        <fullName evidence="3">Ion channel</fullName>
    </recommendedName>
</protein>
<evidence type="ECO:0000313" key="1">
    <source>
        <dbReference type="EMBL" id="GMS93987.1"/>
    </source>
</evidence>
<evidence type="ECO:0000313" key="2">
    <source>
        <dbReference type="Proteomes" id="UP001432027"/>
    </source>
</evidence>
<dbReference type="AlphaFoldDB" id="A0AAV5TI41"/>
<comment type="caution">
    <text evidence="1">The sequence shown here is derived from an EMBL/GenBank/DDBJ whole genome shotgun (WGS) entry which is preliminary data.</text>
</comment>